<gene>
    <name evidence="5" type="ORF">GCM10022262_36400</name>
</gene>
<dbReference type="PANTHER" id="PTHR12526:SF640">
    <property type="entry name" value="COLANIC ACID BIOSYNTHESIS GLYCOSYLTRANSFERASE WCAL-RELATED"/>
    <property type="match status" value="1"/>
</dbReference>
<dbReference type="Proteomes" id="UP001499841">
    <property type="component" value="Unassembled WGS sequence"/>
</dbReference>
<dbReference type="InterPro" id="IPR028098">
    <property type="entry name" value="Glyco_trans_4-like_N"/>
</dbReference>
<dbReference type="Pfam" id="PF13439">
    <property type="entry name" value="Glyco_transf_4"/>
    <property type="match status" value="1"/>
</dbReference>
<comment type="similarity">
    <text evidence="1">Belongs to the glycosyltransferase group 1 family. Glycosyltransferase 4 subfamily.</text>
</comment>
<dbReference type="Pfam" id="PF13692">
    <property type="entry name" value="Glyco_trans_1_4"/>
    <property type="match status" value="1"/>
</dbReference>
<keyword evidence="6" id="KW-1185">Reference proteome</keyword>
<dbReference type="Gene3D" id="3.40.50.2000">
    <property type="entry name" value="Glycogen Phosphorylase B"/>
    <property type="match status" value="2"/>
</dbReference>
<organism evidence="5 6">
    <name type="scientific">Georgenia daeguensis</name>
    <dbReference type="NCBI Taxonomy" id="908355"/>
    <lineage>
        <taxon>Bacteria</taxon>
        <taxon>Bacillati</taxon>
        <taxon>Actinomycetota</taxon>
        <taxon>Actinomycetes</taxon>
        <taxon>Micrococcales</taxon>
        <taxon>Bogoriellaceae</taxon>
        <taxon>Georgenia</taxon>
    </lineage>
</organism>
<reference evidence="6" key="1">
    <citation type="journal article" date="2019" name="Int. J. Syst. Evol. Microbiol.">
        <title>The Global Catalogue of Microorganisms (GCM) 10K type strain sequencing project: providing services to taxonomists for standard genome sequencing and annotation.</title>
        <authorList>
            <consortium name="The Broad Institute Genomics Platform"/>
            <consortium name="The Broad Institute Genome Sequencing Center for Infectious Disease"/>
            <person name="Wu L."/>
            <person name="Ma J."/>
        </authorList>
    </citation>
    <scope>NUCLEOTIDE SEQUENCE [LARGE SCALE GENOMIC DNA]</scope>
    <source>
        <strain evidence="6">JCM 17459</strain>
    </source>
</reference>
<dbReference type="EMBL" id="BAABBA010000025">
    <property type="protein sequence ID" value="GAA3509640.1"/>
    <property type="molecule type" value="Genomic_DNA"/>
</dbReference>
<feature type="domain" description="Glycosyltransferase subfamily 4-like N-terminal" evidence="4">
    <location>
        <begin position="26"/>
        <end position="173"/>
    </location>
</feature>
<dbReference type="SUPFAM" id="SSF53756">
    <property type="entry name" value="UDP-Glycosyltransferase/glycogen phosphorylase"/>
    <property type="match status" value="1"/>
</dbReference>
<keyword evidence="2" id="KW-0328">Glycosyltransferase</keyword>
<name>A0ABP6UN08_9MICO</name>
<evidence type="ECO:0000256" key="2">
    <source>
        <dbReference type="ARBA" id="ARBA00022676"/>
    </source>
</evidence>
<evidence type="ECO:0000259" key="4">
    <source>
        <dbReference type="Pfam" id="PF13439"/>
    </source>
</evidence>
<proteinExistence type="inferred from homology"/>
<dbReference type="RefSeq" id="WP_345044402.1">
    <property type="nucleotide sequence ID" value="NZ_BAABBA010000025.1"/>
</dbReference>
<keyword evidence="3" id="KW-0808">Transferase</keyword>
<sequence length="367" mass="38907">MRILAVTTWFPTAVAPSSGAFVVRDVHAIASRGHDVDVVHLVPPHQDDGTRRTVHEGIRVVRVPMSTTRPDQIAAAARALAPLLDGADVVHSMAFSSLLPLSLRRPRVPWVHTEHWSGLTSPENLPRSWRAVLPVLRRLLARPDVATAVCEFLATPLRDVRGDRPTVVVPCIVPVPEPVPARPARGGRLRLVDVGGLIDRKDPLLAVETVAELERRGVPAELALVGEGELRDAVTARVAELGLTNRVRLTGSLPTAGVLQELARADLFLGPTRGDNFFVSAAEALVAGRPVVVGATGGQGEYIRPEVGELVGVQDAGAYADAVLRVDRATAGLGAQEISDTVGQRFSVAAVAAGYDDAYALAGQVGR</sequence>
<comment type="caution">
    <text evidence="5">The sequence shown here is derived from an EMBL/GenBank/DDBJ whole genome shotgun (WGS) entry which is preliminary data.</text>
</comment>
<accession>A0ABP6UN08</accession>
<dbReference type="PANTHER" id="PTHR12526">
    <property type="entry name" value="GLYCOSYLTRANSFERASE"/>
    <property type="match status" value="1"/>
</dbReference>
<protein>
    <recommendedName>
        <fullName evidence="4">Glycosyltransferase subfamily 4-like N-terminal domain-containing protein</fullName>
    </recommendedName>
</protein>
<evidence type="ECO:0000313" key="5">
    <source>
        <dbReference type="EMBL" id="GAA3509640.1"/>
    </source>
</evidence>
<evidence type="ECO:0000313" key="6">
    <source>
        <dbReference type="Proteomes" id="UP001499841"/>
    </source>
</evidence>
<evidence type="ECO:0000256" key="3">
    <source>
        <dbReference type="ARBA" id="ARBA00022679"/>
    </source>
</evidence>
<evidence type="ECO:0000256" key="1">
    <source>
        <dbReference type="ARBA" id="ARBA00009481"/>
    </source>
</evidence>